<dbReference type="InterPro" id="IPR000719">
    <property type="entry name" value="Prot_kinase_dom"/>
</dbReference>
<evidence type="ECO:0000256" key="1">
    <source>
        <dbReference type="ARBA" id="ARBA00022527"/>
    </source>
</evidence>
<dbReference type="PROSITE" id="PS50011">
    <property type="entry name" value="PROTEIN_KINASE_DOM"/>
    <property type="match status" value="1"/>
</dbReference>
<dbReference type="InterPro" id="IPR008271">
    <property type="entry name" value="Ser/Thr_kinase_AS"/>
</dbReference>
<gene>
    <name evidence="7" type="ORF">M9Y10_036632</name>
</gene>
<dbReference type="InterPro" id="IPR011009">
    <property type="entry name" value="Kinase-like_dom_sf"/>
</dbReference>
<dbReference type="SMART" id="SM00220">
    <property type="entry name" value="S_TKc"/>
    <property type="match status" value="1"/>
</dbReference>
<dbReference type="EMBL" id="JAPFFF010000060">
    <property type="protein sequence ID" value="KAK8837205.1"/>
    <property type="molecule type" value="Genomic_DNA"/>
</dbReference>
<name>A0ABR2GTF5_9EUKA</name>
<proteinExistence type="predicted"/>
<dbReference type="PROSITE" id="PS00108">
    <property type="entry name" value="PROTEIN_KINASE_ST"/>
    <property type="match status" value="1"/>
</dbReference>
<evidence type="ECO:0000256" key="3">
    <source>
        <dbReference type="ARBA" id="ARBA00022741"/>
    </source>
</evidence>
<keyword evidence="5" id="KW-0067">ATP-binding</keyword>
<evidence type="ECO:0000256" key="5">
    <source>
        <dbReference type="ARBA" id="ARBA00022840"/>
    </source>
</evidence>
<organism evidence="7 8">
    <name type="scientific">Tritrichomonas musculus</name>
    <dbReference type="NCBI Taxonomy" id="1915356"/>
    <lineage>
        <taxon>Eukaryota</taxon>
        <taxon>Metamonada</taxon>
        <taxon>Parabasalia</taxon>
        <taxon>Tritrichomonadida</taxon>
        <taxon>Tritrichomonadidae</taxon>
        <taxon>Tritrichomonas</taxon>
    </lineage>
</organism>
<evidence type="ECO:0000313" key="8">
    <source>
        <dbReference type="Proteomes" id="UP001470230"/>
    </source>
</evidence>
<evidence type="ECO:0000256" key="4">
    <source>
        <dbReference type="ARBA" id="ARBA00022777"/>
    </source>
</evidence>
<evidence type="ECO:0000313" key="7">
    <source>
        <dbReference type="EMBL" id="KAK8837205.1"/>
    </source>
</evidence>
<dbReference type="SUPFAM" id="SSF56112">
    <property type="entry name" value="Protein kinase-like (PK-like)"/>
    <property type="match status" value="1"/>
</dbReference>
<reference evidence="7 8" key="1">
    <citation type="submission" date="2024-04" db="EMBL/GenBank/DDBJ databases">
        <title>Tritrichomonas musculus Genome.</title>
        <authorList>
            <person name="Alves-Ferreira E."/>
            <person name="Grigg M."/>
            <person name="Lorenzi H."/>
            <person name="Galac M."/>
        </authorList>
    </citation>
    <scope>NUCLEOTIDE SEQUENCE [LARGE SCALE GENOMIC DNA]</scope>
    <source>
        <strain evidence="7 8">EAF2021</strain>
    </source>
</reference>
<keyword evidence="2" id="KW-0808">Transferase</keyword>
<evidence type="ECO:0000256" key="2">
    <source>
        <dbReference type="ARBA" id="ARBA00022679"/>
    </source>
</evidence>
<feature type="domain" description="Protein kinase" evidence="6">
    <location>
        <begin position="59"/>
        <end position="214"/>
    </location>
</feature>
<accession>A0ABR2GTF5</accession>
<dbReference type="PANTHER" id="PTHR24351">
    <property type="entry name" value="RIBOSOMAL PROTEIN S6 KINASE"/>
    <property type="match status" value="1"/>
</dbReference>
<protein>
    <recommendedName>
        <fullName evidence="6">Protein kinase domain-containing protein</fullName>
    </recommendedName>
</protein>
<dbReference type="Proteomes" id="UP001470230">
    <property type="component" value="Unassembled WGS sequence"/>
</dbReference>
<comment type="caution">
    <text evidence="7">The sequence shown here is derived from an EMBL/GenBank/DDBJ whole genome shotgun (WGS) entry which is preliminary data.</text>
</comment>
<keyword evidence="8" id="KW-1185">Reference proteome</keyword>
<dbReference type="Pfam" id="PF00069">
    <property type="entry name" value="Pkinase"/>
    <property type="match status" value="1"/>
</dbReference>
<sequence length="214" mass="25211">MHIHKVAKITIDMWPSVSTSLSCFLIKKSYLMRNKYRINQFIKDIGSKPTLDAINEDEFVELREVGKGTFSSCALHYHITSGKLCVIKKQFKIHIEADELLQRETDNYSKLSHPFLPIFYGIVKNKNYNIIEFINGKTLKDIEKNELNYNDRIIIIFELMIILKFFHDNVYIYRDLKPDNVMIDDNKNIVLIDLDRLIKKDDKIEHTSDLGCFF</sequence>
<dbReference type="PROSITE" id="PS51257">
    <property type="entry name" value="PROKAR_LIPOPROTEIN"/>
    <property type="match status" value="1"/>
</dbReference>
<keyword evidence="3" id="KW-0547">Nucleotide-binding</keyword>
<dbReference type="Gene3D" id="1.10.510.10">
    <property type="entry name" value="Transferase(Phosphotransferase) domain 1"/>
    <property type="match status" value="1"/>
</dbReference>
<keyword evidence="4" id="KW-0418">Kinase</keyword>
<evidence type="ECO:0000259" key="6">
    <source>
        <dbReference type="PROSITE" id="PS50011"/>
    </source>
</evidence>
<keyword evidence="1" id="KW-0723">Serine/threonine-protein kinase</keyword>